<name>A0ACB8R4D2_9AGAM</name>
<evidence type="ECO:0000313" key="1">
    <source>
        <dbReference type="EMBL" id="KAI0038954.1"/>
    </source>
</evidence>
<dbReference type="EMBL" id="MU276383">
    <property type="protein sequence ID" value="KAI0038954.1"/>
    <property type="molecule type" value="Genomic_DNA"/>
</dbReference>
<organism evidence="1 2">
    <name type="scientific">Auriscalpium vulgare</name>
    <dbReference type="NCBI Taxonomy" id="40419"/>
    <lineage>
        <taxon>Eukaryota</taxon>
        <taxon>Fungi</taxon>
        <taxon>Dikarya</taxon>
        <taxon>Basidiomycota</taxon>
        <taxon>Agaricomycotina</taxon>
        <taxon>Agaricomycetes</taxon>
        <taxon>Russulales</taxon>
        <taxon>Auriscalpiaceae</taxon>
        <taxon>Auriscalpium</taxon>
    </lineage>
</organism>
<dbReference type="Proteomes" id="UP000814033">
    <property type="component" value="Unassembled WGS sequence"/>
</dbReference>
<accession>A0ACB8R4D2</accession>
<reference evidence="1" key="2">
    <citation type="journal article" date="2022" name="New Phytol.">
        <title>Evolutionary transition to the ectomycorrhizal habit in the genomes of a hyperdiverse lineage of mushroom-forming fungi.</title>
        <authorList>
            <person name="Looney B."/>
            <person name="Miyauchi S."/>
            <person name="Morin E."/>
            <person name="Drula E."/>
            <person name="Courty P.E."/>
            <person name="Kohler A."/>
            <person name="Kuo A."/>
            <person name="LaButti K."/>
            <person name="Pangilinan J."/>
            <person name="Lipzen A."/>
            <person name="Riley R."/>
            <person name="Andreopoulos W."/>
            <person name="He G."/>
            <person name="Johnson J."/>
            <person name="Nolan M."/>
            <person name="Tritt A."/>
            <person name="Barry K.W."/>
            <person name="Grigoriev I.V."/>
            <person name="Nagy L.G."/>
            <person name="Hibbett D."/>
            <person name="Henrissat B."/>
            <person name="Matheny P.B."/>
            <person name="Labbe J."/>
            <person name="Martin F.M."/>
        </authorList>
    </citation>
    <scope>NUCLEOTIDE SEQUENCE</scope>
    <source>
        <strain evidence="1">FP105234-sp</strain>
    </source>
</reference>
<keyword evidence="2" id="KW-1185">Reference proteome</keyword>
<evidence type="ECO:0000313" key="2">
    <source>
        <dbReference type="Proteomes" id="UP000814033"/>
    </source>
</evidence>
<comment type="caution">
    <text evidence="1">The sequence shown here is derived from an EMBL/GenBank/DDBJ whole genome shotgun (WGS) entry which is preliminary data.</text>
</comment>
<protein>
    <submittedName>
        <fullName evidence="1">Uncharacterized protein</fullName>
    </submittedName>
</protein>
<sequence>MTSAVDRTRTLIQELASLAKQLPKDIAEATKSEPVFEVLQKVSGETTWETFNRRFDILFGENRRGPDGRLMNIRRGRYGMQNVVTYLNNIVGQPGMLYELMDIKLNRIIAELDYLISKEKGATGTSATAPDTPTERTVSVPTPSSTAAPTTSASKSGEKAPAEASVPSRTPYLTAYLDGVTTGDLPGDNRKDKTYQGRGRDLSESPVPDYRLDSDGLELIEDLSEREPSDNEAPRPREGKRKRASTIRSESAGASANDTDRQREGSGAKKAAQKNTLSNSKRKPPKKHKSSEKSRHVDRNSDEASSEAQSDGNSALREVEARQAKA</sequence>
<gene>
    <name evidence="1" type="ORF">FA95DRAFT_1599976</name>
</gene>
<proteinExistence type="predicted"/>
<reference evidence="1" key="1">
    <citation type="submission" date="2021-02" db="EMBL/GenBank/DDBJ databases">
        <authorList>
            <consortium name="DOE Joint Genome Institute"/>
            <person name="Ahrendt S."/>
            <person name="Looney B.P."/>
            <person name="Miyauchi S."/>
            <person name="Morin E."/>
            <person name="Drula E."/>
            <person name="Courty P.E."/>
            <person name="Chicoki N."/>
            <person name="Fauchery L."/>
            <person name="Kohler A."/>
            <person name="Kuo A."/>
            <person name="Labutti K."/>
            <person name="Pangilinan J."/>
            <person name="Lipzen A."/>
            <person name="Riley R."/>
            <person name="Andreopoulos W."/>
            <person name="He G."/>
            <person name="Johnson J."/>
            <person name="Barry K.W."/>
            <person name="Grigoriev I.V."/>
            <person name="Nagy L."/>
            <person name="Hibbett D."/>
            <person name="Henrissat B."/>
            <person name="Matheny P.B."/>
            <person name="Labbe J."/>
            <person name="Martin F."/>
        </authorList>
    </citation>
    <scope>NUCLEOTIDE SEQUENCE</scope>
    <source>
        <strain evidence="1">FP105234-sp</strain>
    </source>
</reference>